<dbReference type="GO" id="GO:0008270">
    <property type="term" value="F:zinc ion binding"/>
    <property type="evidence" value="ECO:0007669"/>
    <property type="project" value="UniProtKB-KW"/>
</dbReference>
<dbReference type="Proteomes" id="UP000504618">
    <property type="component" value="Unplaced"/>
</dbReference>
<keyword evidence="10" id="KW-0862">Zinc</keyword>
<evidence type="ECO:0000256" key="12">
    <source>
        <dbReference type="SAM" id="MobiDB-lite"/>
    </source>
</evidence>
<reference evidence="16" key="1">
    <citation type="submission" date="2025-08" db="UniProtKB">
        <authorList>
            <consortium name="RefSeq"/>
        </authorList>
    </citation>
    <scope>IDENTIFICATION</scope>
    <source>
        <tissue evidence="16">Whole body</tissue>
    </source>
</reference>
<dbReference type="PROSITE" id="PS50994">
    <property type="entry name" value="INTEGRASE"/>
    <property type="match status" value="1"/>
</dbReference>
<evidence type="ECO:0000259" key="13">
    <source>
        <dbReference type="PROSITE" id="PS50158"/>
    </source>
</evidence>
<dbReference type="GO" id="GO:0003887">
    <property type="term" value="F:DNA-directed DNA polymerase activity"/>
    <property type="evidence" value="ECO:0007669"/>
    <property type="project" value="UniProtKB-KW"/>
</dbReference>
<keyword evidence="7" id="KW-0695">RNA-directed DNA polymerase</keyword>
<evidence type="ECO:0000256" key="5">
    <source>
        <dbReference type="ARBA" id="ARBA00022842"/>
    </source>
</evidence>
<dbReference type="RefSeq" id="XP_024885285.1">
    <property type="nucleotide sequence ID" value="XM_025029517.1"/>
</dbReference>
<organism evidence="15 16">
    <name type="scientific">Temnothorax curvispinosus</name>
    <dbReference type="NCBI Taxonomy" id="300111"/>
    <lineage>
        <taxon>Eukaryota</taxon>
        <taxon>Metazoa</taxon>
        <taxon>Ecdysozoa</taxon>
        <taxon>Arthropoda</taxon>
        <taxon>Hexapoda</taxon>
        <taxon>Insecta</taxon>
        <taxon>Pterygota</taxon>
        <taxon>Neoptera</taxon>
        <taxon>Endopterygota</taxon>
        <taxon>Hymenoptera</taxon>
        <taxon>Apocrita</taxon>
        <taxon>Aculeata</taxon>
        <taxon>Formicoidea</taxon>
        <taxon>Formicidae</taxon>
        <taxon>Myrmicinae</taxon>
        <taxon>Temnothorax</taxon>
    </lineage>
</organism>
<dbReference type="InterPro" id="IPR001878">
    <property type="entry name" value="Znf_CCHC"/>
</dbReference>
<feature type="domain" description="CCHC-type" evidence="13">
    <location>
        <begin position="287"/>
        <end position="302"/>
    </location>
</feature>
<evidence type="ECO:0000259" key="14">
    <source>
        <dbReference type="PROSITE" id="PS50994"/>
    </source>
</evidence>
<evidence type="ECO:0000313" key="15">
    <source>
        <dbReference type="Proteomes" id="UP000504618"/>
    </source>
</evidence>
<dbReference type="OrthoDB" id="7551077at2759"/>
<evidence type="ECO:0000256" key="10">
    <source>
        <dbReference type="PROSITE-ProRule" id="PRU00047"/>
    </source>
</evidence>
<evidence type="ECO:0000256" key="8">
    <source>
        <dbReference type="ARBA" id="ARBA00022932"/>
    </source>
</evidence>
<dbReference type="GO" id="GO:0003676">
    <property type="term" value="F:nucleic acid binding"/>
    <property type="evidence" value="ECO:0007669"/>
    <property type="project" value="InterPro"/>
</dbReference>
<proteinExistence type="predicted"/>
<dbReference type="AlphaFoldDB" id="A0A6J1QXA0"/>
<dbReference type="PROSITE" id="PS50158">
    <property type="entry name" value="ZF_CCHC"/>
    <property type="match status" value="1"/>
</dbReference>
<evidence type="ECO:0000313" key="16">
    <source>
        <dbReference type="RefSeq" id="XP_024885285.1"/>
    </source>
</evidence>
<dbReference type="SUPFAM" id="SSF53098">
    <property type="entry name" value="Ribonuclease H-like"/>
    <property type="match status" value="1"/>
</dbReference>
<keyword evidence="8" id="KW-0808">Transferase</keyword>
<dbReference type="Pfam" id="PF00098">
    <property type="entry name" value="zf-CCHC"/>
    <property type="match status" value="1"/>
</dbReference>
<dbReference type="GO" id="GO:0006310">
    <property type="term" value="P:DNA recombination"/>
    <property type="evidence" value="ECO:0007669"/>
    <property type="project" value="UniProtKB-KW"/>
</dbReference>
<sequence length="586" mass="68197">MEEEGQDALVDYDSDSSFITVIDREAKDKNEETVRKDREAKDKKEMERRGAIPKKNLPKVRENIDVTKAWEENRPVLPIGTKILYEKQEKLVAKMDNSMQMLDKVMTKATEMMENMVEVSCLNLEKEKVKLRRLEVSNKDTQSSVENSKQTVKELEVESKKRKLNEMTVCSAEKDRSLETIKRVIELELNNSNIESPENLSELKVAKRKSLVRDIIINHLDENYHKRILHEKDPKEILKKLRGYKKSEVNVTYASKQRLKTRIEKKLEKLEVRVQRAAAEENMKQVKCYRCNRMGHMAKDCPLIEFGAWFCYYCQEIRGHKGDNCLSAEAQANRARGKRCRAEIVPHSELLEQSQANIQTNGLSISEEELDERDNVGSAIGRENEGELTNVSENENIEHNNAELEQVIKLEDIQTIENIEEILGHASLNYLKQLQKVEKRLENVKFDNSILECEVCIMANMAKLPFKENRNRAQRPLQSDQDKEFTGGAFKEVLKREKIKAIFASPYTPEHNEVAERFNRTLKEKSHDNRAARNCTKKDRSHKLKMFDDDLEELKKNLEEKKKLETENIWMTLMEILSSSVLIKGR</sequence>
<evidence type="ECO:0000256" key="11">
    <source>
        <dbReference type="SAM" id="Coils"/>
    </source>
</evidence>
<dbReference type="InterPro" id="IPR012337">
    <property type="entry name" value="RNaseH-like_sf"/>
</dbReference>
<name>A0A6J1QXA0_9HYME</name>
<dbReference type="InterPro" id="IPR036397">
    <property type="entry name" value="RNaseH_sf"/>
</dbReference>
<keyword evidence="2" id="KW-0479">Metal-binding</keyword>
<keyword evidence="8" id="KW-0239">DNA-directed DNA polymerase</keyword>
<keyword evidence="10" id="KW-0863">Zinc-finger</keyword>
<dbReference type="GO" id="GO:0016787">
    <property type="term" value="F:hydrolase activity"/>
    <property type="evidence" value="ECO:0007669"/>
    <property type="project" value="UniProtKB-KW"/>
</dbReference>
<feature type="coiled-coil region" evidence="11">
    <location>
        <begin position="394"/>
        <end position="454"/>
    </location>
</feature>
<feature type="domain" description="Integrase catalytic" evidence="14">
    <location>
        <begin position="477"/>
        <end position="581"/>
    </location>
</feature>
<gene>
    <name evidence="16" type="primary">LOC112463249</name>
</gene>
<evidence type="ECO:0000256" key="6">
    <source>
        <dbReference type="ARBA" id="ARBA00022908"/>
    </source>
</evidence>
<dbReference type="GO" id="GO:0003964">
    <property type="term" value="F:RNA-directed DNA polymerase activity"/>
    <property type="evidence" value="ECO:0007669"/>
    <property type="project" value="UniProtKB-KW"/>
</dbReference>
<dbReference type="PANTHER" id="PTHR42648">
    <property type="entry name" value="TRANSPOSASE, PUTATIVE-RELATED"/>
    <property type="match status" value="1"/>
</dbReference>
<accession>A0A6J1QXA0</accession>
<dbReference type="SUPFAM" id="SSF57756">
    <property type="entry name" value="Retrovirus zinc finger-like domains"/>
    <property type="match status" value="1"/>
</dbReference>
<dbReference type="PANTHER" id="PTHR42648:SF11">
    <property type="entry name" value="TRANSPOSON TY4-P GAG-POL POLYPROTEIN"/>
    <property type="match status" value="1"/>
</dbReference>
<evidence type="ECO:0000256" key="7">
    <source>
        <dbReference type="ARBA" id="ARBA00022918"/>
    </source>
</evidence>
<dbReference type="SMART" id="SM00343">
    <property type="entry name" value="ZnF_C2HC"/>
    <property type="match status" value="2"/>
</dbReference>
<keyword evidence="5" id="KW-0460">Magnesium</keyword>
<keyword evidence="1" id="KW-0540">Nuclease</keyword>
<keyword evidence="6" id="KW-0229">DNA integration</keyword>
<keyword evidence="8" id="KW-0548">Nucleotidyltransferase</keyword>
<evidence type="ECO:0000256" key="3">
    <source>
        <dbReference type="ARBA" id="ARBA00022759"/>
    </source>
</evidence>
<feature type="region of interest" description="Disordered" evidence="12">
    <location>
        <begin position="28"/>
        <end position="49"/>
    </location>
</feature>
<dbReference type="InterPro" id="IPR001584">
    <property type="entry name" value="Integrase_cat-core"/>
</dbReference>
<dbReference type="Gene3D" id="3.30.420.10">
    <property type="entry name" value="Ribonuclease H-like superfamily/Ribonuclease H"/>
    <property type="match status" value="1"/>
</dbReference>
<keyword evidence="3" id="KW-0255">Endonuclease</keyword>
<dbReference type="InterPro" id="IPR039537">
    <property type="entry name" value="Retrotran_Ty1/copia-like"/>
</dbReference>
<keyword evidence="15" id="KW-1185">Reference proteome</keyword>
<feature type="coiled-coil region" evidence="11">
    <location>
        <begin position="253"/>
        <end position="280"/>
    </location>
</feature>
<dbReference type="InterPro" id="IPR036875">
    <property type="entry name" value="Znf_CCHC_sf"/>
</dbReference>
<protein>
    <submittedName>
        <fullName evidence="16">Uncharacterized protein LOC112463249</fullName>
    </submittedName>
</protein>
<evidence type="ECO:0000256" key="4">
    <source>
        <dbReference type="ARBA" id="ARBA00022801"/>
    </source>
</evidence>
<evidence type="ECO:0000256" key="2">
    <source>
        <dbReference type="ARBA" id="ARBA00022723"/>
    </source>
</evidence>
<keyword evidence="9" id="KW-0233">DNA recombination</keyword>
<dbReference type="GO" id="GO:0004519">
    <property type="term" value="F:endonuclease activity"/>
    <property type="evidence" value="ECO:0007669"/>
    <property type="project" value="UniProtKB-KW"/>
</dbReference>
<dbReference type="Gene3D" id="4.10.60.10">
    <property type="entry name" value="Zinc finger, CCHC-type"/>
    <property type="match status" value="1"/>
</dbReference>
<keyword evidence="11" id="KW-0175">Coiled coil</keyword>
<dbReference type="GO" id="GO:0015074">
    <property type="term" value="P:DNA integration"/>
    <property type="evidence" value="ECO:0007669"/>
    <property type="project" value="UniProtKB-KW"/>
</dbReference>
<dbReference type="GeneID" id="112463249"/>
<evidence type="ECO:0000256" key="1">
    <source>
        <dbReference type="ARBA" id="ARBA00022722"/>
    </source>
</evidence>
<keyword evidence="4" id="KW-0378">Hydrolase</keyword>
<evidence type="ECO:0000256" key="9">
    <source>
        <dbReference type="ARBA" id="ARBA00023172"/>
    </source>
</evidence>